<evidence type="ECO:0000313" key="10">
    <source>
        <dbReference type="Proteomes" id="UP001218218"/>
    </source>
</evidence>
<dbReference type="GO" id="GO:0005774">
    <property type="term" value="C:vacuolar membrane"/>
    <property type="evidence" value="ECO:0007669"/>
    <property type="project" value="UniProtKB-SubCell"/>
</dbReference>
<evidence type="ECO:0000256" key="5">
    <source>
        <dbReference type="ARBA" id="ARBA00022970"/>
    </source>
</evidence>
<proteinExistence type="inferred from homology"/>
<feature type="transmembrane region" description="Helical" evidence="8">
    <location>
        <begin position="125"/>
        <end position="145"/>
    </location>
</feature>
<comment type="similarity">
    <text evidence="2 8">Belongs to the battenin family.</text>
</comment>
<feature type="transmembrane region" description="Helical" evidence="8">
    <location>
        <begin position="353"/>
        <end position="378"/>
    </location>
</feature>
<keyword evidence="8" id="KW-0926">Vacuole</keyword>
<dbReference type="PANTHER" id="PTHR10981">
    <property type="entry name" value="BATTENIN"/>
    <property type="match status" value="1"/>
</dbReference>
<feature type="transmembrane region" description="Helical" evidence="8">
    <location>
        <begin position="6"/>
        <end position="26"/>
    </location>
</feature>
<organism evidence="9 10">
    <name type="scientific">Mycena albidolilacea</name>
    <dbReference type="NCBI Taxonomy" id="1033008"/>
    <lineage>
        <taxon>Eukaryota</taxon>
        <taxon>Fungi</taxon>
        <taxon>Dikarya</taxon>
        <taxon>Basidiomycota</taxon>
        <taxon>Agaricomycotina</taxon>
        <taxon>Agaricomycetes</taxon>
        <taxon>Agaricomycetidae</taxon>
        <taxon>Agaricales</taxon>
        <taxon>Marasmiineae</taxon>
        <taxon>Mycenaceae</taxon>
        <taxon>Mycena</taxon>
    </lineage>
</organism>
<dbReference type="Proteomes" id="UP001218218">
    <property type="component" value="Unassembled WGS sequence"/>
</dbReference>
<protein>
    <recommendedName>
        <fullName evidence="8">Protein BTN</fullName>
    </recommendedName>
</protein>
<evidence type="ECO:0000256" key="2">
    <source>
        <dbReference type="ARBA" id="ARBA00007467"/>
    </source>
</evidence>
<dbReference type="SUPFAM" id="SSF103473">
    <property type="entry name" value="MFS general substrate transporter"/>
    <property type="match status" value="1"/>
</dbReference>
<dbReference type="GO" id="GO:0012505">
    <property type="term" value="C:endomembrane system"/>
    <property type="evidence" value="ECO:0007669"/>
    <property type="project" value="UniProtKB-SubCell"/>
</dbReference>
<sequence length="444" mass="48285">MLKLGVSFFLFGLINNVLYVIILSAALDLVPPSTPKGIIAFCNIAPALVAKVGWPYVLKGRVRYAKRLIGCCLLSAFGMLIVAFFDSLFMRLLGIGLASFSSGLGELTFLQLSTTYSPRSVGGHSVGYFASGTGAAGLVGAFLWWEVRGLGVRIGVGIPSLYPMLVPLTSSPQYYFLLPRPSAFLESYEDSTSPVVPYTSLATAEEELTGEEEGSLASVPKYNVSLSASDKWRIVRPLLIRYMLPLFCVYTFEYTINQGIAPTLLYPVPSTEEHSFLSKIIHSVRDYYPLWQLVYQTTVFLSRSSISIGIPPLPARLLPLPAILQAGILLILMFESAVGIFPSGPGTADSEAWSITIVFLLISLEGICGGSAYVNVFYRINQEAPSPDTAHDPERTRQEREFKIGSVGFADSSGILFASILAVPMEVALCRQQVSRGKLLCKGL</sequence>
<keyword evidence="3" id="KW-0813">Transport</keyword>
<comment type="subcellular location">
    <subcellularLocation>
        <location evidence="1">Endomembrane system</location>
        <topology evidence="1">Multi-pass membrane protein</topology>
    </subcellularLocation>
    <subcellularLocation>
        <location evidence="8">Vacuole membrane</location>
        <topology evidence="8">Multi-pass membrane protein</topology>
    </subcellularLocation>
</comment>
<evidence type="ECO:0000256" key="7">
    <source>
        <dbReference type="ARBA" id="ARBA00023136"/>
    </source>
</evidence>
<keyword evidence="5" id="KW-0029">Amino-acid transport</keyword>
<evidence type="ECO:0000256" key="6">
    <source>
        <dbReference type="ARBA" id="ARBA00022989"/>
    </source>
</evidence>
<keyword evidence="6 8" id="KW-1133">Transmembrane helix</keyword>
<dbReference type="GO" id="GO:0006865">
    <property type="term" value="P:amino acid transport"/>
    <property type="evidence" value="ECO:0007669"/>
    <property type="project" value="UniProtKB-KW"/>
</dbReference>
<dbReference type="GO" id="GO:0051453">
    <property type="term" value="P:regulation of intracellular pH"/>
    <property type="evidence" value="ECO:0007669"/>
    <property type="project" value="TreeGrafter"/>
</dbReference>
<accession>A0AAD6ZJQ9</accession>
<feature type="transmembrane region" description="Helical" evidence="8">
    <location>
        <begin position="64"/>
        <end position="85"/>
    </location>
</feature>
<comment type="caution">
    <text evidence="8">Lacks conserved residue(s) required for the propagation of feature annotation.</text>
</comment>
<reference evidence="9" key="1">
    <citation type="submission" date="2023-03" db="EMBL/GenBank/DDBJ databases">
        <title>Massive genome expansion in bonnet fungi (Mycena s.s.) driven by repeated elements and novel gene families across ecological guilds.</title>
        <authorList>
            <consortium name="Lawrence Berkeley National Laboratory"/>
            <person name="Harder C.B."/>
            <person name="Miyauchi S."/>
            <person name="Viragh M."/>
            <person name="Kuo A."/>
            <person name="Thoen E."/>
            <person name="Andreopoulos B."/>
            <person name="Lu D."/>
            <person name="Skrede I."/>
            <person name="Drula E."/>
            <person name="Henrissat B."/>
            <person name="Morin E."/>
            <person name="Kohler A."/>
            <person name="Barry K."/>
            <person name="LaButti K."/>
            <person name="Morin E."/>
            <person name="Salamov A."/>
            <person name="Lipzen A."/>
            <person name="Mereny Z."/>
            <person name="Hegedus B."/>
            <person name="Baldrian P."/>
            <person name="Stursova M."/>
            <person name="Weitz H."/>
            <person name="Taylor A."/>
            <person name="Grigoriev I.V."/>
            <person name="Nagy L.G."/>
            <person name="Martin F."/>
            <person name="Kauserud H."/>
        </authorList>
    </citation>
    <scope>NUCLEOTIDE SEQUENCE</scope>
    <source>
        <strain evidence="9">CBHHK002</strain>
    </source>
</reference>
<name>A0AAD6ZJQ9_9AGAR</name>
<gene>
    <name evidence="9" type="ORF">DFH08DRAFT_1027240</name>
</gene>
<keyword evidence="4 8" id="KW-0812">Transmembrane</keyword>
<evidence type="ECO:0000256" key="4">
    <source>
        <dbReference type="ARBA" id="ARBA00022692"/>
    </source>
</evidence>
<comment type="caution">
    <text evidence="9">The sequence shown here is derived from an EMBL/GenBank/DDBJ whole genome shotgun (WGS) entry which is preliminary data.</text>
</comment>
<dbReference type="Pfam" id="PF02487">
    <property type="entry name" value="CLN3"/>
    <property type="match status" value="1"/>
</dbReference>
<dbReference type="EMBL" id="JARIHO010000042">
    <property type="protein sequence ID" value="KAJ7326312.1"/>
    <property type="molecule type" value="Genomic_DNA"/>
</dbReference>
<dbReference type="InterPro" id="IPR036259">
    <property type="entry name" value="MFS_trans_sf"/>
</dbReference>
<evidence type="ECO:0000256" key="3">
    <source>
        <dbReference type="ARBA" id="ARBA00022448"/>
    </source>
</evidence>
<dbReference type="PRINTS" id="PR01315">
    <property type="entry name" value="BATTENIN"/>
</dbReference>
<feature type="transmembrane region" description="Helical" evidence="8">
    <location>
        <begin position="317"/>
        <end position="341"/>
    </location>
</feature>
<dbReference type="PANTHER" id="PTHR10981:SF0">
    <property type="entry name" value="BATTENIN"/>
    <property type="match status" value="1"/>
</dbReference>
<dbReference type="InterPro" id="IPR003492">
    <property type="entry name" value="Battenin_disease_Cln3"/>
</dbReference>
<keyword evidence="10" id="KW-1185">Reference proteome</keyword>
<dbReference type="AlphaFoldDB" id="A0AAD6ZJQ9"/>
<evidence type="ECO:0000256" key="1">
    <source>
        <dbReference type="ARBA" id="ARBA00004127"/>
    </source>
</evidence>
<evidence type="ECO:0000313" key="9">
    <source>
        <dbReference type="EMBL" id="KAJ7326312.1"/>
    </source>
</evidence>
<evidence type="ECO:0000256" key="8">
    <source>
        <dbReference type="RuleBase" id="RU361113"/>
    </source>
</evidence>
<keyword evidence="7 8" id="KW-0472">Membrane</keyword>
<feature type="transmembrane region" description="Helical" evidence="8">
    <location>
        <begin position="38"/>
        <end position="58"/>
    </location>
</feature>